<feature type="compositionally biased region" description="Polar residues" evidence="1">
    <location>
        <begin position="139"/>
        <end position="150"/>
    </location>
</feature>
<evidence type="ECO:0000313" key="2">
    <source>
        <dbReference type="EMBL" id="RUS79989.1"/>
    </source>
</evidence>
<evidence type="ECO:0000313" key="3">
    <source>
        <dbReference type="Proteomes" id="UP000271974"/>
    </source>
</evidence>
<protein>
    <submittedName>
        <fullName evidence="2">Uncharacterized protein</fullName>
    </submittedName>
</protein>
<accession>A0A433TEL1</accession>
<reference evidence="2 3" key="1">
    <citation type="submission" date="2019-01" db="EMBL/GenBank/DDBJ databases">
        <title>A draft genome assembly of the solar-powered sea slug Elysia chlorotica.</title>
        <authorList>
            <person name="Cai H."/>
            <person name="Li Q."/>
            <person name="Fang X."/>
            <person name="Li J."/>
            <person name="Curtis N.E."/>
            <person name="Altenburger A."/>
            <person name="Shibata T."/>
            <person name="Feng M."/>
            <person name="Maeda T."/>
            <person name="Schwartz J.A."/>
            <person name="Shigenobu S."/>
            <person name="Lundholm N."/>
            <person name="Nishiyama T."/>
            <person name="Yang H."/>
            <person name="Hasebe M."/>
            <person name="Li S."/>
            <person name="Pierce S.K."/>
            <person name="Wang J."/>
        </authorList>
    </citation>
    <scope>NUCLEOTIDE SEQUENCE [LARGE SCALE GENOMIC DNA]</scope>
    <source>
        <strain evidence="2">EC2010</strain>
        <tissue evidence="2">Whole organism of an adult</tissue>
    </source>
</reference>
<feature type="non-terminal residue" evidence="2">
    <location>
        <position position="150"/>
    </location>
</feature>
<proteinExistence type="predicted"/>
<feature type="region of interest" description="Disordered" evidence="1">
    <location>
        <begin position="82"/>
        <end position="150"/>
    </location>
</feature>
<sequence length="150" mass="15968">MTIGEPSDFYSSLTIRTERGAVVQVIYRLACDTNFVGEDCATDCLQQPDLQVCSTQARYGLGGDRNHNASEQALRYFGSPLARCPLRPFRPKSTVSPTEPEGFPSPVATPSETLLPTKTLSPGDKSATPGLSSDGPGGSTTNLPSYETPP</sequence>
<organism evidence="2 3">
    <name type="scientific">Elysia chlorotica</name>
    <name type="common">Eastern emerald elysia</name>
    <name type="synonym">Sea slug</name>
    <dbReference type="NCBI Taxonomy" id="188477"/>
    <lineage>
        <taxon>Eukaryota</taxon>
        <taxon>Metazoa</taxon>
        <taxon>Spiralia</taxon>
        <taxon>Lophotrochozoa</taxon>
        <taxon>Mollusca</taxon>
        <taxon>Gastropoda</taxon>
        <taxon>Heterobranchia</taxon>
        <taxon>Euthyneura</taxon>
        <taxon>Panpulmonata</taxon>
        <taxon>Sacoglossa</taxon>
        <taxon>Placobranchoidea</taxon>
        <taxon>Plakobranchidae</taxon>
        <taxon>Elysia</taxon>
    </lineage>
</organism>
<keyword evidence="3" id="KW-1185">Reference proteome</keyword>
<dbReference type="AlphaFoldDB" id="A0A433TEL1"/>
<gene>
    <name evidence="2" type="ORF">EGW08_012254</name>
</gene>
<feature type="compositionally biased region" description="Polar residues" evidence="1">
    <location>
        <begin position="108"/>
        <end position="120"/>
    </location>
</feature>
<comment type="caution">
    <text evidence="2">The sequence shown here is derived from an EMBL/GenBank/DDBJ whole genome shotgun (WGS) entry which is preliminary data.</text>
</comment>
<name>A0A433TEL1_ELYCH</name>
<dbReference type="Proteomes" id="UP000271974">
    <property type="component" value="Unassembled WGS sequence"/>
</dbReference>
<evidence type="ECO:0000256" key="1">
    <source>
        <dbReference type="SAM" id="MobiDB-lite"/>
    </source>
</evidence>
<dbReference type="EMBL" id="RQTK01000417">
    <property type="protein sequence ID" value="RUS79989.1"/>
    <property type="molecule type" value="Genomic_DNA"/>
</dbReference>